<dbReference type="GO" id="GO:0019646">
    <property type="term" value="P:aerobic electron transport chain"/>
    <property type="evidence" value="ECO:0007669"/>
    <property type="project" value="InterPro"/>
</dbReference>
<evidence type="ECO:0000313" key="11">
    <source>
        <dbReference type="Proteomes" id="UP000019141"/>
    </source>
</evidence>
<keyword evidence="11" id="KW-1185">Reference proteome</keyword>
<dbReference type="SUPFAM" id="SSF81452">
    <property type="entry name" value="Cytochrome c oxidase subunit III-like"/>
    <property type="match status" value="1"/>
</dbReference>
<dbReference type="PANTHER" id="PTHR11403:SF2">
    <property type="entry name" value="CYTOCHROME BO(3) UBIQUINOL OXIDASE SUBUNIT 3"/>
    <property type="match status" value="1"/>
</dbReference>
<dbReference type="PROSITE" id="PS50253">
    <property type="entry name" value="COX3"/>
    <property type="match status" value="1"/>
</dbReference>
<dbReference type="PANTHER" id="PTHR11403">
    <property type="entry name" value="CYTOCHROME C OXIDASE SUBUNIT III"/>
    <property type="match status" value="1"/>
</dbReference>
<dbReference type="GO" id="GO:0005886">
    <property type="term" value="C:plasma membrane"/>
    <property type="evidence" value="ECO:0007669"/>
    <property type="project" value="UniProtKB-SubCell"/>
</dbReference>
<evidence type="ECO:0000259" key="9">
    <source>
        <dbReference type="PROSITE" id="PS50253"/>
    </source>
</evidence>
<feature type="transmembrane region" description="Helical" evidence="8">
    <location>
        <begin position="139"/>
        <end position="167"/>
    </location>
</feature>
<evidence type="ECO:0000313" key="10">
    <source>
        <dbReference type="EMBL" id="ETW96944.1"/>
    </source>
</evidence>
<dbReference type="PATRIC" id="fig|1429438.4.peg.4717"/>
<evidence type="ECO:0000256" key="8">
    <source>
        <dbReference type="SAM" id="Phobius"/>
    </source>
</evidence>
<dbReference type="AlphaFoldDB" id="W4LGC6"/>
<evidence type="ECO:0000256" key="6">
    <source>
        <dbReference type="ARBA" id="ARBA00023136"/>
    </source>
</evidence>
<keyword evidence="6 8" id="KW-0472">Membrane</keyword>
<evidence type="ECO:0000256" key="1">
    <source>
        <dbReference type="ARBA" id="ARBA00004651"/>
    </source>
</evidence>
<gene>
    <name evidence="10" type="ORF">ETSY1_24605</name>
</gene>
<evidence type="ECO:0000256" key="2">
    <source>
        <dbReference type="ARBA" id="ARBA00010581"/>
    </source>
</evidence>
<feature type="transmembrane region" description="Helical" evidence="8">
    <location>
        <begin position="69"/>
        <end position="89"/>
    </location>
</feature>
<evidence type="ECO:0000256" key="5">
    <source>
        <dbReference type="ARBA" id="ARBA00022989"/>
    </source>
</evidence>
<accession>W4LGC6</accession>
<dbReference type="InterPro" id="IPR013833">
    <property type="entry name" value="Cyt_c_oxidase_su3_a-hlx"/>
</dbReference>
<keyword evidence="3" id="KW-1003">Cell membrane</keyword>
<keyword evidence="5 8" id="KW-1133">Transmembrane helix</keyword>
<comment type="caution">
    <text evidence="10">The sequence shown here is derived from an EMBL/GenBank/DDBJ whole genome shotgun (WGS) entry which is preliminary data.</text>
</comment>
<dbReference type="InterPro" id="IPR024791">
    <property type="entry name" value="Cyt_c/ubiquinol_Oxase_su3"/>
</dbReference>
<proteinExistence type="inferred from homology"/>
<reference evidence="10 11" key="1">
    <citation type="journal article" date="2014" name="Nature">
        <title>An environmental bacterial taxon with a large and distinct metabolic repertoire.</title>
        <authorList>
            <person name="Wilson M.C."/>
            <person name="Mori T."/>
            <person name="Ruckert C."/>
            <person name="Uria A.R."/>
            <person name="Helf M.J."/>
            <person name="Takada K."/>
            <person name="Gernert C."/>
            <person name="Steffens U.A."/>
            <person name="Heycke N."/>
            <person name="Schmitt S."/>
            <person name="Rinke C."/>
            <person name="Helfrich E.J."/>
            <person name="Brachmann A.O."/>
            <person name="Gurgui C."/>
            <person name="Wakimoto T."/>
            <person name="Kracht M."/>
            <person name="Crusemann M."/>
            <person name="Hentschel U."/>
            <person name="Abe I."/>
            <person name="Matsunaga S."/>
            <person name="Kalinowski J."/>
            <person name="Takeyama H."/>
            <person name="Piel J."/>
        </authorList>
    </citation>
    <scope>NUCLEOTIDE SEQUENCE [LARGE SCALE GENOMIC DNA]</scope>
    <source>
        <strain evidence="11">TSY1</strain>
    </source>
</reference>
<dbReference type="InterPro" id="IPR035973">
    <property type="entry name" value="Cyt_c_oxidase_su3-like_sf"/>
</dbReference>
<name>W4LGC6_ENTF1</name>
<comment type="subcellular location">
    <subcellularLocation>
        <location evidence="1 7">Cell membrane</location>
        <topology evidence="1 7">Multi-pass membrane protein</topology>
    </subcellularLocation>
</comment>
<evidence type="ECO:0000256" key="7">
    <source>
        <dbReference type="RuleBase" id="RU003376"/>
    </source>
</evidence>
<evidence type="ECO:0000256" key="3">
    <source>
        <dbReference type="ARBA" id="ARBA00022475"/>
    </source>
</evidence>
<comment type="similarity">
    <text evidence="2 7">Belongs to the cytochrome c oxidase subunit 3 family.</text>
</comment>
<feature type="transmembrane region" description="Helical" evidence="8">
    <location>
        <begin position="101"/>
        <end position="119"/>
    </location>
</feature>
<dbReference type="GO" id="GO:0004129">
    <property type="term" value="F:cytochrome-c oxidase activity"/>
    <property type="evidence" value="ECO:0007669"/>
    <property type="project" value="InterPro"/>
</dbReference>
<dbReference type="Pfam" id="PF00510">
    <property type="entry name" value="COX3"/>
    <property type="match status" value="1"/>
</dbReference>
<feature type="domain" description="Heme-copper oxidase subunit III family profile" evidence="9">
    <location>
        <begin position="25"/>
        <end position="209"/>
    </location>
</feature>
<dbReference type="Gene3D" id="1.20.120.80">
    <property type="entry name" value="Cytochrome c oxidase, subunit III, four-helix bundle"/>
    <property type="match status" value="1"/>
</dbReference>
<dbReference type="EMBL" id="AZHW01000724">
    <property type="protein sequence ID" value="ETW96944.1"/>
    <property type="molecule type" value="Genomic_DNA"/>
</dbReference>
<dbReference type="Proteomes" id="UP000019141">
    <property type="component" value="Unassembled WGS sequence"/>
</dbReference>
<evidence type="ECO:0000256" key="4">
    <source>
        <dbReference type="ARBA" id="ARBA00022692"/>
    </source>
</evidence>
<feature type="transmembrane region" description="Helical" evidence="8">
    <location>
        <begin position="26"/>
        <end position="49"/>
    </location>
</feature>
<feature type="transmembrane region" description="Helical" evidence="8">
    <location>
        <begin position="188"/>
        <end position="208"/>
    </location>
</feature>
<keyword evidence="4 7" id="KW-0812">Transmembrane</keyword>
<protein>
    <recommendedName>
        <fullName evidence="9">Heme-copper oxidase subunit III family profile domain-containing protein</fullName>
    </recommendedName>
</protein>
<dbReference type="InterPro" id="IPR000298">
    <property type="entry name" value="Cyt_c_oxidase-like_su3"/>
</dbReference>
<dbReference type="HOGENOM" id="CLU_044071_1_0_7"/>
<organism evidence="10 11">
    <name type="scientific">Entotheonella factor</name>
    <dbReference type="NCBI Taxonomy" id="1429438"/>
    <lineage>
        <taxon>Bacteria</taxon>
        <taxon>Pseudomonadati</taxon>
        <taxon>Nitrospinota/Tectimicrobiota group</taxon>
        <taxon>Candidatus Tectimicrobiota</taxon>
        <taxon>Candidatus Entotheonellia</taxon>
        <taxon>Candidatus Entotheonellales</taxon>
        <taxon>Candidatus Entotheonellaceae</taxon>
        <taxon>Candidatus Entotheonella</taxon>
    </lineage>
</organism>
<sequence>MSEAAAAHAHGGAYESPLTPESWGKLGMWIFLAGDAMSFGTLLAAYGAVRFGSGDWPIPADVLGTALSGFMTFLLICSSVTMVWALAAAQERNLSGFRKNMILTIIGGVIFLGLQYYEWSHFMLDLNLWFANNAYGSPLFGTTFYVITGFHGMHVTGGVIYLIIILIKGWNGLYLEQGNGESNYIEILGLYWHFVDLVWIMVFTFIYLL</sequence>